<evidence type="ECO:0000313" key="3">
    <source>
        <dbReference type="Proteomes" id="UP001597301"/>
    </source>
</evidence>
<dbReference type="RefSeq" id="WP_380771870.1">
    <property type="nucleotide sequence ID" value="NZ_JBHUEO010000004.1"/>
</dbReference>
<accession>A0ABW4KH01</accession>
<name>A0ABW4KH01_9BACI</name>
<feature type="compositionally biased region" description="Basic and acidic residues" evidence="1">
    <location>
        <begin position="105"/>
        <end position="128"/>
    </location>
</feature>
<evidence type="ECO:0000256" key="1">
    <source>
        <dbReference type="SAM" id="MobiDB-lite"/>
    </source>
</evidence>
<proteinExistence type="predicted"/>
<gene>
    <name evidence="2" type="ORF">ACFSCZ_01615</name>
</gene>
<sequence>MEQFLPILVIALISFFVNRANEQKKRANQENKKTPNRPVQPKQTERKPAPVRPEPVSRPVAAEIPRSLKEAAEILLSEMQPQIEKKKSEAENQYKKLEKEAESLKRQAEQFKRKAEAAKEKMNEHKTEAPSSPASPVFFQQDDIVKGIIMSEVLGPPRAKRRYSRLR</sequence>
<feature type="region of interest" description="Disordered" evidence="1">
    <location>
        <begin position="22"/>
        <end position="63"/>
    </location>
</feature>
<feature type="compositionally biased region" description="Basic and acidic residues" evidence="1">
    <location>
        <begin position="22"/>
        <end position="33"/>
    </location>
</feature>
<dbReference type="EMBL" id="JBHUEO010000004">
    <property type="protein sequence ID" value="MFD1705448.1"/>
    <property type="molecule type" value="Genomic_DNA"/>
</dbReference>
<dbReference type="Proteomes" id="UP001597301">
    <property type="component" value="Unassembled WGS sequence"/>
</dbReference>
<comment type="caution">
    <text evidence="2">The sequence shown here is derived from an EMBL/GenBank/DDBJ whole genome shotgun (WGS) entry which is preliminary data.</text>
</comment>
<organism evidence="2 3">
    <name type="scientific">Siminovitchia sediminis</name>
    <dbReference type="NCBI Taxonomy" id="1274353"/>
    <lineage>
        <taxon>Bacteria</taxon>
        <taxon>Bacillati</taxon>
        <taxon>Bacillota</taxon>
        <taxon>Bacilli</taxon>
        <taxon>Bacillales</taxon>
        <taxon>Bacillaceae</taxon>
        <taxon>Siminovitchia</taxon>
    </lineage>
</organism>
<keyword evidence="3" id="KW-1185">Reference proteome</keyword>
<reference evidence="3" key="1">
    <citation type="journal article" date="2019" name="Int. J. Syst. Evol. Microbiol.">
        <title>The Global Catalogue of Microorganisms (GCM) 10K type strain sequencing project: providing services to taxonomists for standard genome sequencing and annotation.</title>
        <authorList>
            <consortium name="The Broad Institute Genomics Platform"/>
            <consortium name="The Broad Institute Genome Sequencing Center for Infectious Disease"/>
            <person name="Wu L."/>
            <person name="Ma J."/>
        </authorList>
    </citation>
    <scope>NUCLEOTIDE SEQUENCE [LARGE SCALE GENOMIC DNA]</scope>
    <source>
        <strain evidence="3">CGMCC 1.12295</strain>
    </source>
</reference>
<evidence type="ECO:0000313" key="2">
    <source>
        <dbReference type="EMBL" id="MFD1705448.1"/>
    </source>
</evidence>
<protein>
    <submittedName>
        <fullName evidence="2">Uncharacterized protein</fullName>
    </submittedName>
</protein>
<feature type="region of interest" description="Disordered" evidence="1">
    <location>
        <begin position="105"/>
        <end position="138"/>
    </location>
</feature>